<comment type="subcellular location">
    <subcellularLocation>
        <location evidence="1">Endoplasmic reticulum membrane</location>
        <topology evidence="1">Single-pass membrane protein</topology>
    </subcellularLocation>
</comment>
<dbReference type="AlphaFoldDB" id="A0A6A6WCP8"/>
<dbReference type="EMBL" id="ML996569">
    <property type="protein sequence ID" value="KAF2759626.1"/>
    <property type="molecule type" value="Genomic_DNA"/>
</dbReference>
<dbReference type="GO" id="GO:0071218">
    <property type="term" value="P:cellular response to misfolded protein"/>
    <property type="evidence" value="ECO:0007669"/>
    <property type="project" value="TreeGrafter"/>
</dbReference>
<dbReference type="InterPro" id="IPR015399">
    <property type="entry name" value="DUF1977_DnaJ-like"/>
</dbReference>
<evidence type="ECO:0000313" key="9">
    <source>
        <dbReference type="Proteomes" id="UP000799437"/>
    </source>
</evidence>
<reference evidence="8" key="1">
    <citation type="journal article" date="2020" name="Stud. Mycol.">
        <title>101 Dothideomycetes genomes: a test case for predicting lifestyles and emergence of pathogens.</title>
        <authorList>
            <person name="Haridas S."/>
            <person name="Albert R."/>
            <person name="Binder M."/>
            <person name="Bloem J."/>
            <person name="Labutti K."/>
            <person name="Salamov A."/>
            <person name="Andreopoulos B."/>
            <person name="Baker S."/>
            <person name="Barry K."/>
            <person name="Bills G."/>
            <person name="Bluhm B."/>
            <person name="Cannon C."/>
            <person name="Castanera R."/>
            <person name="Culley D."/>
            <person name="Daum C."/>
            <person name="Ezra D."/>
            <person name="Gonzalez J."/>
            <person name="Henrissat B."/>
            <person name="Kuo A."/>
            <person name="Liang C."/>
            <person name="Lipzen A."/>
            <person name="Lutzoni F."/>
            <person name="Magnuson J."/>
            <person name="Mondo S."/>
            <person name="Nolan M."/>
            <person name="Ohm R."/>
            <person name="Pangilinan J."/>
            <person name="Park H.-J."/>
            <person name="Ramirez L."/>
            <person name="Alfaro M."/>
            <person name="Sun H."/>
            <person name="Tritt A."/>
            <person name="Yoshinaga Y."/>
            <person name="Zwiers L.-H."/>
            <person name="Turgeon B."/>
            <person name="Goodwin S."/>
            <person name="Spatafora J."/>
            <person name="Crous P."/>
            <person name="Grigoriev I."/>
        </authorList>
    </citation>
    <scope>NUCLEOTIDE SEQUENCE</scope>
    <source>
        <strain evidence="8">CBS 121739</strain>
    </source>
</reference>
<dbReference type="InterPro" id="IPR036869">
    <property type="entry name" value="J_dom_sf"/>
</dbReference>
<dbReference type="Gene3D" id="1.10.287.110">
    <property type="entry name" value="DnaJ domain"/>
    <property type="match status" value="1"/>
</dbReference>
<sequence length="353" mass="38485">MSDSSKRTHHDGSSTRAYTAEQKAAVLRIKRCAPTAFYEILGLEEVRSSCGDGEIKKAYRRLSLLTHPDKNGYGGADEAFKLVSRAFQVLSDPDKKAKYDKFGGDPDNRFAGASSSSSGASASPFSGFARSSHGGAGRAPMFEEEISPEEMFRQFFGGGMGGGGFGGPFGGFDNGPGFVFNLGGGGPGIRIHQFGGGAPRRRPQRNPDGTPAPQPSPISALSSLLPLLILFVLPLLSSLFSGATTPQGPSIRFAERAPWTMARTSERLSIPYWVNPVEVEDMSKKKWRALDEAAELRHIEILTQECVAEEQRVERMVQDAQGWFFVDEEKMALARAYRKVSCERRRALLGKLR</sequence>
<dbReference type="SMART" id="SM00271">
    <property type="entry name" value="DnaJ"/>
    <property type="match status" value="1"/>
</dbReference>
<evidence type="ECO:0000256" key="1">
    <source>
        <dbReference type="ARBA" id="ARBA00004389"/>
    </source>
</evidence>
<keyword evidence="4" id="KW-1133">Transmembrane helix</keyword>
<dbReference type="Pfam" id="PF00226">
    <property type="entry name" value="DnaJ"/>
    <property type="match status" value="1"/>
</dbReference>
<dbReference type="CDD" id="cd06257">
    <property type="entry name" value="DnaJ"/>
    <property type="match status" value="1"/>
</dbReference>
<dbReference type="Proteomes" id="UP000799437">
    <property type="component" value="Unassembled WGS sequence"/>
</dbReference>
<dbReference type="PANTHER" id="PTHR43908">
    <property type="entry name" value="AT29763P-RELATED"/>
    <property type="match status" value="1"/>
</dbReference>
<organism evidence="8 9">
    <name type="scientific">Pseudovirgaria hyperparasitica</name>
    <dbReference type="NCBI Taxonomy" id="470096"/>
    <lineage>
        <taxon>Eukaryota</taxon>
        <taxon>Fungi</taxon>
        <taxon>Dikarya</taxon>
        <taxon>Ascomycota</taxon>
        <taxon>Pezizomycotina</taxon>
        <taxon>Dothideomycetes</taxon>
        <taxon>Dothideomycetes incertae sedis</taxon>
        <taxon>Acrospermales</taxon>
        <taxon>Acrospermaceae</taxon>
        <taxon>Pseudovirgaria</taxon>
    </lineage>
</organism>
<dbReference type="GO" id="GO:0030544">
    <property type="term" value="F:Hsp70 protein binding"/>
    <property type="evidence" value="ECO:0007669"/>
    <property type="project" value="TreeGrafter"/>
</dbReference>
<evidence type="ECO:0000256" key="5">
    <source>
        <dbReference type="ARBA" id="ARBA00023136"/>
    </source>
</evidence>
<dbReference type="SUPFAM" id="SSF46565">
    <property type="entry name" value="Chaperone J-domain"/>
    <property type="match status" value="1"/>
</dbReference>
<feature type="region of interest" description="Disordered" evidence="6">
    <location>
        <begin position="110"/>
        <end position="139"/>
    </location>
</feature>
<keyword evidence="5" id="KW-0472">Membrane</keyword>
<keyword evidence="3" id="KW-0256">Endoplasmic reticulum</keyword>
<dbReference type="FunFam" id="1.10.287.110:FF:000069">
    <property type="entry name" value="ER associated DnaJ chaperone"/>
    <property type="match status" value="1"/>
</dbReference>
<feature type="region of interest" description="Disordered" evidence="6">
    <location>
        <begin position="193"/>
        <end position="217"/>
    </location>
</feature>
<gene>
    <name evidence="8" type="ORF">EJ05DRAFT_304523</name>
</gene>
<evidence type="ECO:0000256" key="4">
    <source>
        <dbReference type="ARBA" id="ARBA00022989"/>
    </source>
</evidence>
<feature type="compositionally biased region" description="Low complexity" evidence="6">
    <location>
        <begin position="110"/>
        <end position="132"/>
    </location>
</feature>
<evidence type="ECO:0000313" key="8">
    <source>
        <dbReference type="EMBL" id="KAF2759626.1"/>
    </source>
</evidence>
<feature type="domain" description="J" evidence="7">
    <location>
        <begin position="36"/>
        <end position="103"/>
    </location>
</feature>
<dbReference type="InterPro" id="IPR051100">
    <property type="entry name" value="DnaJ_subfamily_B/C"/>
</dbReference>
<name>A0A6A6WCP8_9PEZI</name>
<evidence type="ECO:0000256" key="2">
    <source>
        <dbReference type="ARBA" id="ARBA00022692"/>
    </source>
</evidence>
<dbReference type="PANTHER" id="PTHR43908:SF3">
    <property type="entry name" value="AT29763P-RELATED"/>
    <property type="match status" value="1"/>
</dbReference>
<keyword evidence="9" id="KW-1185">Reference proteome</keyword>
<dbReference type="InterPro" id="IPR001623">
    <property type="entry name" value="DnaJ_domain"/>
</dbReference>
<dbReference type="PROSITE" id="PS50076">
    <property type="entry name" value="DNAJ_2"/>
    <property type="match status" value="1"/>
</dbReference>
<protein>
    <submittedName>
        <fullName evidence="8">DnaJ-domain-containing protein</fullName>
    </submittedName>
</protein>
<accession>A0A6A6WCP8</accession>
<evidence type="ECO:0000256" key="3">
    <source>
        <dbReference type="ARBA" id="ARBA00022824"/>
    </source>
</evidence>
<dbReference type="OrthoDB" id="1507364at2759"/>
<dbReference type="Pfam" id="PF09320">
    <property type="entry name" value="DUF1977"/>
    <property type="match status" value="1"/>
</dbReference>
<evidence type="ECO:0000259" key="7">
    <source>
        <dbReference type="PROSITE" id="PS50076"/>
    </source>
</evidence>
<dbReference type="PROSITE" id="PS00636">
    <property type="entry name" value="DNAJ_1"/>
    <property type="match status" value="1"/>
</dbReference>
<dbReference type="PRINTS" id="PR00625">
    <property type="entry name" value="JDOMAIN"/>
</dbReference>
<dbReference type="GeneID" id="54481684"/>
<keyword evidence="2" id="KW-0812">Transmembrane</keyword>
<dbReference type="RefSeq" id="XP_033602077.1">
    <property type="nucleotide sequence ID" value="XM_033740630.1"/>
</dbReference>
<dbReference type="GO" id="GO:0005789">
    <property type="term" value="C:endoplasmic reticulum membrane"/>
    <property type="evidence" value="ECO:0007669"/>
    <property type="project" value="UniProtKB-SubCell"/>
</dbReference>
<evidence type="ECO:0000256" key="6">
    <source>
        <dbReference type="SAM" id="MobiDB-lite"/>
    </source>
</evidence>
<proteinExistence type="predicted"/>
<dbReference type="InterPro" id="IPR018253">
    <property type="entry name" value="DnaJ_domain_CS"/>
</dbReference>